<feature type="DNA-binding region" description="H-T-H motif" evidence="2">
    <location>
        <begin position="37"/>
        <end position="56"/>
    </location>
</feature>
<dbReference type="RefSeq" id="WP_169809557.1">
    <property type="nucleotide sequence ID" value="NZ_BDCO01000002.1"/>
</dbReference>
<comment type="caution">
    <text evidence="4">The sequence shown here is derived from an EMBL/GenBank/DDBJ whole genome shotgun (WGS) entry which is preliminary data.</text>
</comment>
<evidence type="ECO:0000259" key="3">
    <source>
        <dbReference type="PROSITE" id="PS50977"/>
    </source>
</evidence>
<dbReference type="Pfam" id="PF00440">
    <property type="entry name" value="TetR_N"/>
    <property type="match status" value="1"/>
</dbReference>
<accession>A0A146G7S1</accession>
<dbReference type="InterPro" id="IPR009057">
    <property type="entry name" value="Homeodomain-like_sf"/>
</dbReference>
<dbReference type="PANTHER" id="PTHR43479:SF7">
    <property type="entry name" value="TETR-FAMILY TRANSCRIPTIONAL REGULATOR"/>
    <property type="match status" value="1"/>
</dbReference>
<dbReference type="InterPro" id="IPR001647">
    <property type="entry name" value="HTH_TetR"/>
</dbReference>
<organism evidence="4 5">
    <name type="scientific">Terrimicrobium sacchariphilum</name>
    <dbReference type="NCBI Taxonomy" id="690879"/>
    <lineage>
        <taxon>Bacteria</taxon>
        <taxon>Pseudomonadati</taxon>
        <taxon>Verrucomicrobiota</taxon>
        <taxon>Terrimicrobiia</taxon>
        <taxon>Terrimicrobiales</taxon>
        <taxon>Terrimicrobiaceae</taxon>
        <taxon>Terrimicrobium</taxon>
    </lineage>
</organism>
<dbReference type="PANTHER" id="PTHR43479">
    <property type="entry name" value="ACREF/ENVCD OPERON REPRESSOR-RELATED"/>
    <property type="match status" value="1"/>
</dbReference>
<evidence type="ECO:0000313" key="4">
    <source>
        <dbReference type="EMBL" id="GAT32686.1"/>
    </source>
</evidence>
<gene>
    <name evidence="4" type="ORF">TSACC_21086</name>
</gene>
<dbReference type="EMBL" id="BDCO01000002">
    <property type="protein sequence ID" value="GAT32686.1"/>
    <property type="molecule type" value="Genomic_DNA"/>
</dbReference>
<evidence type="ECO:0000313" key="5">
    <source>
        <dbReference type="Proteomes" id="UP000076023"/>
    </source>
</evidence>
<reference evidence="5" key="1">
    <citation type="journal article" date="2017" name="Genome Announc.">
        <title>Draft Genome Sequence of Terrimicrobium sacchariphilum NM-5T, a Facultative Anaerobic Soil Bacterium of the Class Spartobacteria.</title>
        <authorList>
            <person name="Qiu Y.L."/>
            <person name="Tourlousse D.M."/>
            <person name="Matsuura N."/>
            <person name="Ohashi A."/>
            <person name="Sekiguchi Y."/>
        </authorList>
    </citation>
    <scope>NUCLEOTIDE SEQUENCE [LARGE SCALE GENOMIC DNA]</scope>
    <source>
        <strain evidence="5">NM-5</strain>
    </source>
</reference>
<feature type="domain" description="HTH tetR-type" evidence="3">
    <location>
        <begin position="14"/>
        <end position="74"/>
    </location>
</feature>
<sequence length="199" mass="22451">METEAACNLDPRVKRTREMLLRAFEELLGSKSLQAISVQDIAERSTLNRATFYDHYTDKFALFQDLIGEKFRSAFMARMAERPAQCPHGIRALIETVCDFLAGFPSRCQEFQRQAGPLIESTIRERLREFLVAGALRDCPARDRTNAELRATLAAWAICGAATEWQRQQTQSRDEFVDAVLPIVLPIMGIRSEGATASH</sequence>
<dbReference type="GO" id="GO:0003677">
    <property type="term" value="F:DNA binding"/>
    <property type="evidence" value="ECO:0007669"/>
    <property type="project" value="UniProtKB-UniRule"/>
</dbReference>
<evidence type="ECO:0000256" key="1">
    <source>
        <dbReference type="ARBA" id="ARBA00023125"/>
    </source>
</evidence>
<protein>
    <submittedName>
        <fullName evidence="4">Regulatory protein, tetR family</fullName>
    </submittedName>
</protein>
<proteinExistence type="predicted"/>
<name>A0A146G7S1_TERSA</name>
<dbReference type="InParanoid" id="A0A146G7S1"/>
<keyword evidence="1 2" id="KW-0238">DNA-binding</keyword>
<dbReference type="Proteomes" id="UP000076023">
    <property type="component" value="Unassembled WGS sequence"/>
</dbReference>
<dbReference type="PROSITE" id="PS50977">
    <property type="entry name" value="HTH_TETR_2"/>
    <property type="match status" value="1"/>
</dbReference>
<evidence type="ECO:0000256" key="2">
    <source>
        <dbReference type="PROSITE-ProRule" id="PRU00335"/>
    </source>
</evidence>
<keyword evidence="5" id="KW-1185">Reference proteome</keyword>
<dbReference type="Gene3D" id="1.10.357.10">
    <property type="entry name" value="Tetracycline Repressor, domain 2"/>
    <property type="match status" value="1"/>
</dbReference>
<dbReference type="InterPro" id="IPR050624">
    <property type="entry name" value="HTH-type_Tx_Regulator"/>
</dbReference>
<dbReference type="SUPFAM" id="SSF46689">
    <property type="entry name" value="Homeodomain-like"/>
    <property type="match status" value="1"/>
</dbReference>
<dbReference type="AlphaFoldDB" id="A0A146G7S1"/>